<organism evidence="1">
    <name type="scientific">marine sediment metagenome</name>
    <dbReference type="NCBI Taxonomy" id="412755"/>
    <lineage>
        <taxon>unclassified sequences</taxon>
        <taxon>metagenomes</taxon>
        <taxon>ecological metagenomes</taxon>
    </lineage>
</organism>
<dbReference type="AlphaFoldDB" id="X0ZVV3"/>
<dbReference type="GO" id="GO:0008483">
    <property type="term" value="F:transaminase activity"/>
    <property type="evidence" value="ECO:0007669"/>
    <property type="project" value="TreeGrafter"/>
</dbReference>
<dbReference type="InterPro" id="IPR000653">
    <property type="entry name" value="DegT/StrS_aminotransferase"/>
</dbReference>
<gene>
    <name evidence="1" type="ORF">S01H1_77665</name>
</gene>
<evidence type="ECO:0008006" key="2">
    <source>
        <dbReference type="Google" id="ProtNLM"/>
    </source>
</evidence>
<dbReference type="Pfam" id="PF01041">
    <property type="entry name" value="DegT_DnrJ_EryC1"/>
    <property type="match status" value="1"/>
</dbReference>
<dbReference type="PANTHER" id="PTHR30244">
    <property type="entry name" value="TRANSAMINASE"/>
    <property type="match status" value="1"/>
</dbReference>
<dbReference type="EMBL" id="BARS01052216">
    <property type="protein sequence ID" value="GAG52221.1"/>
    <property type="molecule type" value="Genomic_DNA"/>
</dbReference>
<dbReference type="InterPro" id="IPR015424">
    <property type="entry name" value="PyrdxlP-dep_Trfase"/>
</dbReference>
<dbReference type="InterPro" id="IPR015421">
    <property type="entry name" value="PyrdxlP-dep_Trfase_major"/>
</dbReference>
<comment type="caution">
    <text evidence="1">The sequence shown here is derived from an EMBL/GenBank/DDBJ whole genome shotgun (WGS) entry which is preliminary data.</text>
</comment>
<evidence type="ECO:0000313" key="1">
    <source>
        <dbReference type="EMBL" id="GAG52221.1"/>
    </source>
</evidence>
<accession>X0ZVV3</accession>
<feature type="non-terminal residue" evidence="1">
    <location>
        <position position="94"/>
    </location>
</feature>
<dbReference type="PANTHER" id="PTHR30244:SF34">
    <property type="entry name" value="DTDP-4-AMINO-4,6-DIDEOXYGALACTOSE TRANSAMINASE"/>
    <property type="match status" value="1"/>
</dbReference>
<dbReference type="GO" id="GO:0000271">
    <property type="term" value="P:polysaccharide biosynthetic process"/>
    <property type="evidence" value="ECO:0007669"/>
    <property type="project" value="TreeGrafter"/>
</dbReference>
<dbReference type="Gene3D" id="3.40.640.10">
    <property type="entry name" value="Type I PLP-dependent aspartate aminotransferase-like (Major domain)"/>
    <property type="match status" value="1"/>
</dbReference>
<proteinExistence type="predicted"/>
<dbReference type="GO" id="GO:0030170">
    <property type="term" value="F:pyridoxal phosphate binding"/>
    <property type="evidence" value="ECO:0007669"/>
    <property type="project" value="TreeGrafter"/>
</dbReference>
<name>X0ZVV3_9ZZZZ</name>
<reference evidence="1" key="1">
    <citation type="journal article" date="2014" name="Front. Microbiol.">
        <title>High frequency of phylogenetically diverse reductive dehalogenase-homologous genes in deep subseafloor sedimentary metagenomes.</title>
        <authorList>
            <person name="Kawai M."/>
            <person name="Futagami T."/>
            <person name="Toyoda A."/>
            <person name="Takaki Y."/>
            <person name="Nishi S."/>
            <person name="Hori S."/>
            <person name="Arai W."/>
            <person name="Tsubouchi T."/>
            <person name="Morono Y."/>
            <person name="Uchiyama I."/>
            <person name="Ito T."/>
            <person name="Fujiyama A."/>
            <person name="Inagaki F."/>
            <person name="Takami H."/>
        </authorList>
    </citation>
    <scope>NUCLEOTIDE SEQUENCE</scope>
    <source>
        <strain evidence="1">Expedition CK06-06</strain>
    </source>
</reference>
<dbReference type="SUPFAM" id="SSF53383">
    <property type="entry name" value="PLP-dependent transferases"/>
    <property type="match status" value="1"/>
</dbReference>
<protein>
    <recommendedName>
        <fullName evidence="2">DegT/DnrJ/EryC1/StrS aminotransferase family protein</fullName>
    </recommendedName>
</protein>
<sequence>MNIPLFKVYTNEADVEAVAKVIRRGEWWANGSEIAEFEGAVAEYVGTRYAVAFNSGTSALHAALLALGVGQGYEVVVPSFTFPATANMVLAVGG</sequence>